<dbReference type="InterPro" id="IPR001789">
    <property type="entry name" value="Sig_transdc_resp-reg_receiver"/>
</dbReference>
<sequence>MTDRVLIVDDEPIIRKGLKGFIDWELHGLQLEGDCANGVEALELIQTKPIDILITDIKMPLMDGLQLTQKALQVNPDMKVVLISSYNEFDYVREGMKYGAVDYLLKPSLEAGELIIVLDRCKVMLQKQRQQVVERQIYSEHVHKLERKRLEQEIIRWLVTEQAKMRFTDIFGETTEAYVCAFGVLDGLEEWQELYGKLHISIIYEEIQACFYDQIPQGSAPILAGEGIFMIFPQEGDTELILEQLKSRIESDLHVSITLGFCVEQADEWLERGLKKSREASVRRFYEGAGKSFKWKDSTSYTFKPSPESIPLHRILDMIREARDTATVLECFVSRWKKSKNPPDQVKNEAYELLCALAYSFGDAKLLADTRDRILHSETLDGLIETINGLVDEMKHPGFLVSTDRGQGGQLINNAIDYIKSRFTDELTLQEVADFIHVSKSYFSNLFKKHTGQNFIDYVIDLRLHEAKRLLLMKEYKIYEVAEKSGFNDVKYFSRLFKKITQMTPVEYRDKHDRKV</sequence>
<proteinExistence type="predicted"/>
<evidence type="ECO:0000256" key="1">
    <source>
        <dbReference type="ARBA" id="ARBA00023015"/>
    </source>
</evidence>
<accession>A0ABQ4LQZ5</accession>
<dbReference type="CDD" id="cd17536">
    <property type="entry name" value="REC_YesN-like"/>
    <property type="match status" value="1"/>
</dbReference>
<feature type="domain" description="HTH araC/xylS-type" evidence="5">
    <location>
        <begin position="413"/>
        <end position="511"/>
    </location>
</feature>
<keyword evidence="4" id="KW-0597">Phosphoprotein</keyword>
<dbReference type="PANTHER" id="PTHR43280">
    <property type="entry name" value="ARAC-FAMILY TRANSCRIPTIONAL REGULATOR"/>
    <property type="match status" value="1"/>
</dbReference>
<dbReference type="PROSITE" id="PS01124">
    <property type="entry name" value="HTH_ARAC_FAMILY_2"/>
    <property type="match status" value="1"/>
</dbReference>
<evidence type="ECO:0000259" key="5">
    <source>
        <dbReference type="PROSITE" id="PS01124"/>
    </source>
</evidence>
<evidence type="ECO:0000256" key="3">
    <source>
        <dbReference type="ARBA" id="ARBA00023163"/>
    </source>
</evidence>
<dbReference type="InterPro" id="IPR020449">
    <property type="entry name" value="Tscrpt_reg_AraC-type_HTH"/>
</dbReference>
<dbReference type="SMART" id="SM00448">
    <property type="entry name" value="REC"/>
    <property type="match status" value="1"/>
</dbReference>
<evidence type="ECO:0000259" key="6">
    <source>
        <dbReference type="PROSITE" id="PS50110"/>
    </source>
</evidence>
<evidence type="ECO:0000256" key="4">
    <source>
        <dbReference type="PROSITE-ProRule" id="PRU00169"/>
    </source>
</evidence>
<dbReference type="PRINTS" id="PR00032">
    <property type="entry name" value="HTHARAC"/>
</dbReference>
<organism evidence="7 8">
    <name type="scientific">Paenibacillus cookii</name>
    <dbReference type="NCBI Taxonomy" id="157839"/>
    <lineage>
        <taxon>Bacteria</taxon>
        <taxon>Bacillati</taxon>
        <taxon>Bacillota</taxon>
        <taxon>Bacilli</taxon>
        <taxon>Bacillales</taxon>
        <taxon>Paenibacillaceae</taxon>
        <taxon>Paenibacillus</taxon>
    </lineage>
</organism>
<dbReference type="RefSeq" id="WP_212947295.1">
    <property type="nucleotide sequence ID" value="NZ_BORW01000001.1"/>
</dbReference>
<dbReference type="SUPFAM" id="SSF52172">
    <property type="entry name" value="CheY-like"/>
    <property type="match status" value="1"/>
</dbReference>
<feature type="modified residue" description="4-aspartylphosphate" evidence="4">
    <location>
        <position position="56"/>
    </location>
</feature>
<evidence type="ECO:0000313" key="7">
    <source>
        <dbReference type="EMBL" id="GIO65662.1"/>
    </source>
</evidence>
<reference evidence="7 8" key="1">
    <citation type="submission" date="2021-03" db="EMBL/GenBank/DDBJ databases">
        <title>Antimicrobial resistance genes in bacteria isolated from Japanese honey, and their potential for conferring macrolide and lincosamide resistance in the American foulbrood pathogen Paenibacillus larvae.</title>
        <authorList>
            <person name="Okamoto M."/>
            <person name="Kumagai M."/>
            <person name="Kanamori H."/>
            <person name="Takamatsu D."/>
        </authorList>
    </citation>
    <scope>NUCLEOTIDE SEQUENCE [LARGE SCALE GENOMIC DNA]</scope>
    <source>
        <strain evidence="7 8">J21TS3</strain>
    </source>
</reference>
<dbReference type="Gene3D" id="1.10.10.60">
    <property type="entry name" value="Homeodomain-like"/>
    <property type="match status" value="2"/>
</dbReference>
<dbReference type="InterPro" id="IPR018060">
    <property type="entry name" value="HTH_AraC"/>
</dbReference>
<gene>
    <name evidence="7" type="ORF">J21TS3_04830</name>
</gene>
<dbReference type="PANTHER" id="PTHR43280:SF34">
    <property type="entry name" value="ARAC-FAMILY TRANSCRIPTIONAL REGULATOR"/>
    <property type="match status" value="1"/>
</dbReference>
<feature type="domain" description="Response regulatory" evidence="6">
    <location>
        <begin position="4"/>
        <end position="121"/>
    </location>
</feature>
<dbReference type="SUPFAM" id="SSF46689">
    <property type="entry name" value="Homeodomain-like"/>
    <property type="match status" value="2"/>
</dbReference>
<dbReference type="Proteomes" id="UP000680638">
    <property type="component" value="Unassembled WGS sequence"/>
</dbReference>
<dbReference type="Gene3D" id="3.40.50.2300">
    <property type="match status" value="1"/>
</dbReference>
<evidence type="ECO:0000256" key="2">
    <source>
        <dbReference type="ARBA" id="ARBA00023125"/>
    </source>
</evidence>
<keyword evidence="1" id="KW-0805">Transcription regulation</keyword>
<keyword evidence="2" id="KW-0238">DNA-binding</keyword>
<keyword evidence="8" id="KW-1185">Reference proteome</keyword>
<dbReference type="InterPro" id="IPR009057">
    <property type="entry name" value="Homeodomain-like_sf"/>
</dbReference>
<dbReference type="PROSITE" id="PS00041">
    <property type="entry name" value="HTH_ARAC_FAMILY_1"/>
    <property type="match status" value="1"/>
</dbReference>
<name>A0ABQ4LQZ5_9BACL</name>
<dbReference type="SMART" id="SM00342">
    <property type="entry name" value="HTH_ARAC"/>
    <property type="match status" value="1"/>
</dbReference>
<keyword evidence="3" id="KW-0804">Transcription</keyword>
<comment type="caution">
    <text evidence="7">The sequence shown here is derived from an EMBL/GenBank/DDBJ whole genome shotgun (WGS) entry which is preliminary data.</text>
</comment>
<dbReference type="EMBL" id="BORW01000001">
    <property type="protein sequence ID" value="GIO65662.1"/>
    <property type="molecule type" value="Genomic_DNA"/>
</dbReference>
<dbReference type="InterPro" id="IPR018062">
    <property type="entry name" value="HTH_AraC-typ_CS"/>
</dbReference>
<evidence type="ECO:0000313" key="8">
    <source>
        <dbReference type="Proteomes" id="UP000680638"/>
    </source>
</evidence>
<dbReference type="PROSITE" id="PS50110">
    <property type="entry name" value="RESPONSE_REGULATORY"/>
    <property type="match status" value="1"/>
</dbReference>
<dbReference type="Pfam" id="PF12833">
    <property type="entry name" value="HTH_18"/>
    <property type="match status" value="1"/>
</dbReference>
<protein>
    <submittedName>
        <fullName evidence="7">Two-component sensor response regulator</fullName>
    </submittedName>
</protein>
<dbReference type="Pfam" id="PF00072">
    <property type="entry name" value="Response_reg"/>
    <property type="match status" value="1"/>
</dbReference>
<dbReference type="InterPro" id="IPR011006">
    <property type="entry name" value="CheY-like_superfamily"/>
</dbReference>